<keyword evidence="2" id="KW-1185">Reference proteome</keyword>
<dbReference type="Proteomes" id="UP000494363">
    <property type="component" value="Unassembled WGS sequence"/>
</dbReference>
<gene>
    <name evidence="1" type="ORF">LMG29542_06886</name>
</gene>
<sequence>MHKDASFRCLECTRKQYALGRLRLATDRLMHADSEVEKTLATRWVNAWASAVGNVRFSALVEVRLGYKPER</sequence>
<evidence type="ECO:0000313" key="1">
    <source>
        <dbReference type="EMBL" id="CAB3772518.1"/>
    </source>
</evidence>
<name>A0A6J5F140_9BURK</name>
<proteinExistence type="predicted"/>
<organism evidence="1 2">
    <name type="scientific">Paraburkholderia humisilvae</name>
    <dbReference type="NCBI Taxonomy" id="627669"/>
    <lineage>
        <taxon>Bacteria</taxon>
        <taxon>Pseudomonadati</taxon>
        <taxon>Pseudomonadota</taxon>
        <taxon>Betaproteobacteria</taxon>
        <taxon>Burkholderiales</taxon>
        <taxon>Burkholderiaceae</taxon>
        <taxon>Paraburkholderia</taxon>
    </lineage>
</organism>
<protein>
    <submittedName>
        <fullName evidence="1">Uncharacterized protein</fullName>
    </submittedName>
</protein>
<evidence type="ECO:0000313" key="2">
    <source>
        <dbReference type="Proteomes" id="UP000494363"/>
    </source>
</evidence>
<reference evidence="1 2" key="1">
    <citation type="submission" date="2020-04" db="EMBL/GenBank/DDBJ databases">
        <authorList>
            <person name="De Canck E."/>
        </authorList>
    </citation>
    <scope>NUCLEOTIDE SEQUENCE [LARGE SCALE GENOMIC DNA]</scope>
    <source>
        <strain evidence="1 2">LMG 29542</strain>
    </source>
</reference>
<dbReference type="EMBL" id="CADIKH010000060">
    <property type="protein sequence ID" value="CAB3772518.1"/>
    <property type="molecule type" value="Genomic_DNA"/>
</dbReference>
<dbReference type="AlphaFoldDB" id="A0A6J5F140"/>
<accession>A0A6J5F140</accession>